<proteinExistence type="predicted"/>
<protein>
    <submittedName>
        <fullName evidence="2">GNAT family N-acetyltransferase</fullName>
        <ecNumber evidence="2">2.3.1.-</ecNumber>
    </submittedName>
</protein>
<dbReference type="SUPFAM" id="SSF55729">
    <property type="entry name" value="Acyl-CoA N-acyltransferases (Nat)"/>
    <property type="match status" value="1"/>
</dbReference>
<dbReference type="PROSITE" id="PS51186">
    <property type="entry name" value="GNAT"/>
    <property type="match status" value="1"/>
</dbReference>
<comment type="caution">
    <text evidence="2">The sequence shown here is derived from an EMBL/GenBank/DDBJ whole genome shotgun (WGS) entry which is preliminary data.</text>
</comment>
<keyword evidence="2" id="KW-0012">Acyltransferase</keyword>
<evidence type="ECO:0000313" key="3">
    <source>
        <dbReference type="Proteomes" id="UP001569414"/>
    </source>
</evidence>
<dbReference type="InterPro" id="IPR016181">
    <property type="entry name" value="Acyl_CoA_acyltransferase"/>
</dbReference>
<dbReference type="EMBL" id="JBGMEL010000029">
    <property type="protein sequence ID" value="MFA0792544.1"/>
    <property type="molecule type" value="Genomic_DNA"/>
</dbReference>
<dbReference type="RefSeq" id="WP_371844931.1">
    <property type="nucleotide sequence ID" value="NZ_JBGMEL010000029.1"/>
</dbReference>
<dbReference type="InterPro" id="IPR000182">
    <property type="entry name" value="GNAT_dom"/>
</dbReference>
<evidence type="ECO:0000259" key="1">
    <source>
        <dbReference type="PROSITE" id="PS51186"/>
    </source>
</evidence>
<keyword evidence="3" id="KW-1185">Reference proteome</keyword>
<keyword evidence="2" id="KW-0808">Transferase</keyword>
<dbReference type="EC" id="2.3.1.-" evidence="2"/>
<reference evidence="2 3" key="1">
    <citation type="submission" date="2024-08" db="EMBL/GenBank/DDBJ databases">
        <authorList>
            <person name="Ishaq N."/>
        </authorList>
    </citation>
    <scope>NUCLEOTIDE SEQUENCE [LARGE SCALE GENOMIC DNA]</scope>
    <source>
        <strain evidence="2 3">JCM 30400</strain>
    </source>
</reference>
<dbReference type="Gene3D" id="3.40.630.30">
    <property type="match status" value="1"/>
</dbReference>
<dbReference type="GO" id="GO:0016746">
    <property type="term" value="F:acyltransferase activity"/>
    <property type="evidence" value="ECO:0007669"/>
    <property type="project" value="UniProtKB-KW"/>
</dbReference>
<dbReference type="Pfam" id="PF00583">
    <property type="entry name" value="Acetyltransf_1"/>
    <property type="match status" value="1"/>
</dbReference>
<organism evidence="2 3">
    <name type="scientific">Microbulbifer echini</name>
    <dbReference type="NCBI Taxonomy" id="1529067"/>
    <lineage>
        <taxon>Bacteria</taxon>
        <taxon>Pseudomonadati</taxon>
        <taxon>Pseudomonadota</taxon>
        <taxon>Gammaproteobacteria</taxon>
        <taxon>Cellvibrionales</taxon>
        <taxon>Microbulbiferaceae</taxon>
        <taxon>Microbulbifer</taxon>
    </lineage>
</organism>
<gene>
    <name evidence="2" type="ORF">ACCI51_18555</name>
</gene>
<sequence>MYGEILQATSQHSTEVSQLVAKLLVALVGHKREIDTDKLAAASSQLLSEAGGFSAFLYLVECNPIGVITISRSAAIYAGGYYGVIEEFYVEPEYRSQSIGKTLLKKAIQFSREQGWPRLEVSTPEKKKWQRTIDFYYREGFSDNSNGERLKLIL</sequence>
<dbReference type="Proteomes" id="UP001569414">
    <property type="component" value="Unassembled WGS sequence"/>
</dbReference>
<accession>A0ABV4NUA9</accession>
<evidence type="ECO:0000313" key="2">
    <source>
        <dbReference type="EMBL" id="MFA0792544.1"/>
    </source>
</evidence>
<dbReference type="CDD" id="cd04301">
    <property type="entry name" value="NAT_SF"/>
    <property type="match status" value="1"/>
</dbReference>
<feature type="domain" description="N-acetyltransferase" evidence="1">
    <location>
        <begin position="14"/>
        <end position="154"/>
    </location>
</feature>
<name>A0ABV4NUA9_9GAMM</name>